<dbReference type="RefSeq" id="WP_160801701.1">
    <property type="nucleotide sequence ID" value="NZ_WUUL01000007.1"/>
</dbReference>
<reference evidence="1 2" key="1">
    <citation type="submission" date="2019-12" db="EMBL/GenBank/DDBJ databases">
        <title>Whole-genome analyses of novel actinobacteria.</title>
        <authorList>
            <person name="Sahin N."/>
            <person name="Saygin H."/>
        </authorList>
    </citation>
    <scope>NUCLEOTIDE SEQUENCE [LARGE SCALE GENOMIC DNA]</scope>
    <source>
        <strain evidence="1 2">KC615</strain>
    </source>
</reference>
<name>A0A6I4VTK3_9BACL</name>
<evidence type="ECO:0000313" key="1">
    <source>
        <dbReference type="EMBL" id="MXQ54343.1"/>
    </source>
</evidence>
<dbReference type="Proteomes" id="UP000430692">
    <property type="component" value="Unassembled WGS sequence"/>
</dbReference>
<comment type="caution">
    <text evidence="1">The sequence shown here is derived from an EMBL/GenBank/DDBJ whole genome shotgun (WGS) entry which is preliminary data.</text>
</comment>
<dbReference type="EMBL" id="WUUL01000007">
    <property type="protein sequence ID" value="MXQ54343.1"/>
    <property type="molecule type" value="Genomic_DNA"/>
</dbReference>
<gene>
    <name evidence="1" type="ORF">GSM42_11595</name>
</gene>
<sequence length="155" mass="18300">MEDWEREVDSINWKTMLAEIDQALLDNLAAEIGFRSYENLENASGLVAEDYHICHLSDNRWAYWNPHTYTREDPLFFEDRDTVIKHIAEMFGLVDEKLEQLKLGMDEVHQSHQCEYCKYEFLPSTTTGDWDTDKYCSAECAMESVLHEMKEDFVE</sequence>
<evidence type="ECO:0000313" key="2">
    <source>
        <dbReference type="Proteomes" id="UP000430692"/>
    </source>
</evidence>
<accession>A0A6I4VTK3</accession>
<dbReference type="AlphaFoldDB" id="A0A6I4VTK3"/>
<keyword evidence="2" id="KW-1185">Reference proteome</keyword>
<protein>
    <submittedName>
        <fullName evidence="1">Uncharacterized protein</fullName>
    </submittedName>
</protein>
<organism evidence="1 2">
    <name type="scientific">Shimazuella alba</name>
    <dbReference type="NCBI Taxonomy" id="2690964"/>
    <lineage>
        <taxon>Bacteria</taxon>
        <taxon>Bacillati</taxon>
        <taxon>Bacillota</taxon>
        <taxon>Bacilli</taxon>
        <taxon>Bacillales</taxon>
        <taxon>Thermoactinomycetaceae</taxon>
        <taxon>Shimazuella</taxon>
    </lineage>
</organism>
<proteinExistence type="predicted"/>